<organism evidence="1 2">
    <name type="scientific">Frankia torreyi</name>
    <dbReference type="NCBI Taxonomy" id="1856"/>
    <lineage>
        <taxon>Bacteria</taxon>
        <taxon>Bacillati</taxon>
        <taxon>Actinomycetota</taxon>
        <taxon>Actinomycetes</taxon>
        <taxon>Frankiales</taxon>
        <taxon>Frankiaceae</taxon>
        <taxon>Frankia</taxon>
    </lineage>
</organism>
<proteinExistence type="predicted"/>
<sequence length="90" mass="9967">MPKAVHDLEAMGGKDQWFDVPSIQLWRIKNRGMSCTASPHGVKRQLRVGVENGYAEEHMGKYRIPVEGVDGATLPGYVPCPARDTDEDEA</sequence>
<accession>A0A0D8BN27</accession>
<reference evidence="2" key="1">
    <citation type="submission" date="2015-02" db="EMBL/GenBank/DDBJ databases">
        <title>Draft Genome of Frankia sp. CpI1-S.</title>
        <authorList>
            <person name="Oshone R.T."/>
            <person name="Ngom M."/>
            <person name="Ghodhbane-Gtari F."/>
            <person name="Gtari M."/>
            <person name="Morris K."/>
            <person name="Thomas K."/>
            <person name="Sen A."/>
            <person name="Tisa L.S."/>
        </authorList>
    </citation>
    <scope>NUCLEOTIDE SEQUENCE [LARGE SCALE GENOMIC DNA]</scope>
    <source>
        <strain evidence="2">CpI1-S</strain>
    </source>
</reference>
<dbReference type="EMBL" id="JYFN01000001">
    <property type="protein sequence ID" value="KJE25419.1"/>
    <property type="molecule type" value="Genomic_DNA"/>
</dbReference>
<name>A0A0D8BN27_9ACTN</name>
<dbReference type="PATRIC" id="fig|1502723.3.peg.36"/>
<reference evidence="1 2" key="2">
    <citation type="journal article" date="2016" name="Genome Announc.">
        <title>Permanent Draft Genome Sequences for Two Variants of Frankia sp. Strain CpI1, the First Frankia Strain Isolated from Root Nodules of Comptonia peregrina.</title>
        <authorList>
            <person name="Oshone R."/>
            <person name="Hurst S.G.IV."/>
            <person name="Abebe-Akele F."/>
            <person name="Simpson S."/>
            <person name="Morris K."/>
            <person name="Thomas W.K."/>
            <person name="Tisa L.S."/>
        </authorList>
    </citation>
    <scope>NUCLEOTIDE SEQUENCE [LARGE SCALE GENOMIC DNA]</scope>
    <source>
        <strain evidence="2">CpI1-S</strain>
    </source>
</reference>
<evidence type="ECO:0000313" key="2">
    <source>
        <dbReference type="Proteomes" id="UP000032545"/>
    </source>
</evidence>
<gene>
    <name evidence="1" type="ORF">FF36_00032</name>
</gene>
<evidence type="ECO:0000313" key="1">
    <source>
        <dbReference type="EMBL" id="KJE25419.1"/>
    </source>
</evidence>
<dbReference type="Proteomes" id="UP000032545">
    <property type="component" value="Unassembled WGS sequence"/>
</dbReference>
<keyword evidence="2" id="KW-1185">Reference proteome</keyword>
<dbReference type="AlphaFoldDB" id="A0A0D8BN27"/>
<protein>
    <submittedName>
        <fullName evidence="1">Uncharacterized protein</fullName>
    </submittedName>
</protein>
<comment type="caution">
    <text evidence="1">The sequence shown here is derived from an EMBL/GenBank/DDBJ whole genome shotgun (WGS) entry which is preliminary data.</text>
</comment>